<dbReference type="EMBL" id="PGCK01000001">
    <property type="protein sequence ID" value="MCD1293711.1"/>
    <property type="molecule type" value="Genomic_DNA"/>
</dbReference>
<evidence type="ECO:0000256" key="1">
    <source>
        <dbReference type="SAM" id="Coils"/>
    </source>
</evidence>
<evidence type="ECO:0000313" key="2">
    <source>
        <dbReference type="EMBL" id="MCD1293711.1"/>
    </source>
</evidence>
<evidence type="ECO:0000313" key="3">
    <source>
        <dbReference type="Proteomes" id="UP001320159"/>
    </source>
</evidence>
<comment type="caution">
    <text evidence="2">The sequence shown here is derived from an EMBL/GenBank/DDBJ whole genome shotgun (WGS) entry which is preliminary data.</text>
</comment>
<protein>
    <submittedName>
        <fullName evidence="2">Uncharacterized protein</fullName>
    </submittedName>
</protein>
<proteinExistence type="predicted"/>
<gene>
    <name evidence="2" type="ORF">CUJ83_01710</name>
</gene>
<name>A0AAP2W645_9EURY</name>
<feature type="coiled-coil region" evidence="1">
    <location>
        <begin position="45"/>
        <end position="79"/>
    </location>
</feature>
<keyword evidence="1" id="KW-0175">Coiled coil</keyword>
<sequence>MKELILRIDEETYEWIEKRKGSMDAAEFAGRALKEYMNMDKRGTSVRMSRSCDNIRERMDELEERINRLNANLKRSMADKNAQTDMSADQ</sequence>
<organism evidence="2 3">
    <name type="scientific">Methanooceanicella nereidis</name>
    <dbReference type="NCBI Taxonomy" id="2052831"/>
    <lineage>
        <taxon>Archaea</taxon>
        <taxon>Methanobacteriati</taxon>
        <taxon>Methanobacteriota</taxon>
        <taxon>Stenosarchaea group</taxon>
        <taxon>Methanomicrobia</taxon>
        <taxon>Methanocellales</taxon>
        <taxon>Methanocellaceae</taxon>
        <taxon>Methanooceanicella</taxon>
    </lineage>
</organism>
<reference evidence="2 3" key="1">
    <citation type="submission" date="2017-11" db="EMBL/GenBank/DDBJ databases">
        <title>Isolation and Characterization of Family Methanocellaceae Species from Potential Methane Hydrate Area Offshore Southwestern Taiwan.</title>
        <authorList>
            <person name="Zhang W.-L."/>
            <person name="Chen W.-C."/>
            <person name="Lai M.-C."/>
            <person name="Chen S.-C."/>
        </authorList>
    </citation>
    <scope>NUCLEOTIDE SEQUENCE [LARGE SCALE GENOMIC DNA]</scope>
    <source>
        <strain evidence="2 3">CWC-04</strain>
    </source>
</reference>
<dbReference type="AlphaFoldDB" id="A0AAP2W645"/>
<accession>A0AAP2W645</accession>
<dbReference type="Proteomes" id="UP001320159">
    <property type="component" value="Unassembled WGS sequence"/>
</dbReference>
<dbReference type="RefSeq" id="WP_230739880.1">
    <property type="nucleotide sequence ID" value="NZ_PGCK01000001.1"/>
</dbReference>
<keyword evidence="3" id="KW-1185">Reference proteome</keyword>